<organism evidence="5 6">
    <name type="scientific">Mojavia pulchra JT2-VF2</name>
    <dbReference type="NCBI Taxonomy" id="287848"/>
    <lineage>
        <taxon>Bacteria</taxon>
        <taxon>Bacillati</taxon>
        <taxon>Cyanobacteriota</taxon>
        <taxon>Cyanophyceae</taxon>
        <taxon>Nostocales</taxon>
        <taxon>Nostocaceae</taxon>
    </lineage>
</organism>
<dbReference type="InterPro" id="IPR014043">
    <property type="entry name" value="Acyl_transferase_dom"/>
</dbReference>
<dbReference type="Proteomes" id="UP000715781">
    <property type="component" value="Unassembled WGS sequence"/>
</dbReference>
<dbReference type="InterPro" id="IPR014181">
    <property type="entry name" value="Omega3_polyunsat_FA_synth-like"/>
</dbReference>
<dbReference type="PROSITE" id="PS52004">
    <property type="entry name" value="KS3_2"/>
    <property type="match status" value="1"/>
</dbReference>
<gene>
    <name evidence="5" type="ORF">KME32_22895</name>
</gene>
<feature type="region of interest" description="Disordered" evidence="3">
    <location>
        <begin position="1054"/>
        <end position="1074"/>
    </location>
</feature>
<dbReference type="Pfam" id="PF00109">
    <property type="entry name" value="ketoacyl-synt"/>
    <property type="match status" value="1"/>
</dbReference>
<dbReference type="InterPro" id="IPR020841">
    <property type="entry name" value="PKS_Beta-ketoAc_synthase_dom"/>
</dbReference>
<dbReference type="SMART" id="SM00825">
    <property type="entry name" value="PKS_KS"/>
    <property type="match status" value="1"/>
</dbReference>
<evidence type="ECO:0000313" key="6">
    <source>
        <dbReference type="Proteomes" id="UP000715781"/>
    </source>
</evidence>
<dbReference type="PANTHER" id="PTHR43074">
    <property type="entry name" value="OMEGA-3 POLYUNSATURATED FATTY ACID SYNTHASE PFAB-RELATED"/>
    <property type="match status" value="1"/>
</dbReference>
<feature type="compositionally biased region" description="Low complexity" evidence="3">
    <location>
        <begin position="1055"/>
        <end position="1067"/>
    </location>
</feature>
<proteinExistence type="inferred from homology"/>
<dbReference type="Gene3D" id="3.40.47.10">
    <property type="match status" value="1"/>
</dbReference>
<dbReference type="SUPFAM" id="SSF52151">
    <property type="entry name" value="FabD/lysophospholipase-like"/>
    <property type="match status" value="1"/>
</dbReference>
<feature type="coiled-coil region" evidence="2">
    <location>
        <begin position="488"/>
        <end position="515"/>
    </location>
</feature>
<reference evidence="5" key="1">
    <citation type="submission" date="2021-05" db="EMBL/GenBank/DDBJ databases">
        <authorList>
            <person name="Pietrasiak N."/>
            <person name="Ward R."/>
            <person name="Stajich J.E."/>
            <person name="Kurbessoian T."/>
        </authorList>
    </citation>
    <scope>NUCLEOTIDE SEQUENCE</scope>
    <source>
        <strain evidence="5">JT2-VF2</strain>
    </source>
</reference>
<dbReference type="Pfam" id="PF02801">
    <property type="entry name" value="Ketoacyl-synt_C"/>
    <property type="match status" value="1"/>
</dbReference>
<comment type="caution">
    <text evidence="5">The sequence shown here is derived from an EMBL/GenBank/DDBJ whole genome shotgun (WGS) entry which is preliminary data.</text>
</comment>
<keyword evidence="1" id="KW-0808">Transferase</keyword>
<dbReference type="CDD" id="cd00833">
    <property type="entry name" value="PKS"/>
    <property type="match status" value="1"/>
</dbReference>
<protein>
    <submittedName>
        <fullName evidence="5">Type I polyketide synthase</fullName>
    </submittedName>
</protein>
<dbReference type="GO" id="GO:0016746">
    <property type="term" value="F:acyltransferase activity"/>
    <property type="evidence" value="ECO:0007669"/>
    <property type="project" value="InterPro"/>
</dbReference>
<dbReference type="InterPro" id="IPR014031">
    <property type="entry name" value="Ketoacyl_synth_C"/>
</dbReference>
<evidence type="ECO:0000259" key="4">
    <source>
        <dbReference type="PROSITE" id="PS52004"/>
    </source>
</evidence>
<dbReference type="Gene3D" id="3.40.366.10">
    <property type="entry name" value="Malonyl-Coenzyme A Acyl Carrier Protein, domain 2"/>
    <property type="match status" value="2"/>
</dbReference>
<dbReference type="SUPFAM" id="SSF53901">
    <property type="entry name" value="Thiolase-like"/>
    <property type="match status" value="2"/>
</dbReference>
<dbReference type="PANTHER" id="PTHR43074:SF1">
    <property type="entry name" value="BETA-KETOACYL SYNTHASE FAMILY PROTEIN-RELATED"/>
    <property type="match status" value="1"/>
</dbReference>
<dbReference type="SMART" id="SM00827">
    <property type="entry name" value="PKS_AT"/>
    <property type="match status" value="1"/>
</dbReference>
<evidence type="ECO:0000256" key="1">
    <source>
        <dbReference type="RuleBase" id="RU003694"/>
    </source>
</evidence>
<accession>A0A951Q1E0</accession>
<dbReference type="NCBIfam" id="TIGR02816">
    <property type="entry name" value="pfaB_fam"/>
    <property type="match status" value="1"/>
</dbReference>
<dbReference type="InterPro" id="IPR014030">
    <property type="entry name" value="Ketoacyl_synth_N"/>
</dbReference>
<evidence type="ECO:0000256" key="3">
    <source>
        <dbReference type="SAM" id="MobiDB-lite"/>
    </source>
</evidence>
<keyword evidence="2" id="KW-0175">Coiled coil</keyword>
<sequence>MMFEQNMQSAKIAIVGMDAFFSECKDLDAFERSIYDGKQHFVPLPSKRWYGIDGQENLLKEYGLPDGKAPVGAYIQDFELDTLAYKIPPNEVEQLNPQQLLLLTVADGALKDASIQEGGNVAVIIAAEAELSVHQLQQRWNLSWQIKDGLNAAEIALPADKIAQLETIVKDSVHHQVDIGEYLSYIANIMASRISSLWNFTGPAFTMTAVETSAFKALEVAQMLLITGEVDAVVVGAVDLAGGIENVLLRSQWGTVNTGANTLSYDQKANGWTVGEGAGAVVLKRYDTAKQNGDRIYAVIDAVSIGQAPSTSVDAETINQTCQQAFQLAGIQPTEVNYVEVVASGFPQEDEAEIAGMLQAYPPVGDGLHCAIGSVKSNIGHTYVASGIASLIKTALCLYHNYIPATPNWSGVKTPEVWQGSPFFVATESRPWFLHKDSTHRIAAINGMGCDGTCAHVILSDEPDQINHSSKYLQQRPFYLFPLAADERSALLDLLDNLQQDIENADSLSDAASLNFVRFQQHSTAKYVLAIAGRNKKELLKEIISAQKGVNTAFERNTDWQTPIGSYFTANPLGKKGSVAYVYPAAVNSYVGIGRTLFRLFPNVQDDPFVKSLYKRVSDVEKLVFPRSLNKLSTRQLETLEKKLLDDSLAMFEAEMFFTRLITTVIRDNFQVKPKYVFGYSLGETSMMVAQGVWSNFYEGSNSFNSSALFGDRLSGPKNAVREYWGLPPASDTPDNNFWCNYVLMATPAQVRECLKNESRVYLTQINTPEEVLIAGEPAACKRVIETLGCNAFPAPFDHVIHCEAMRSEYTELVKLNTLPTQEIPGITFYSAAGYKPIAVNSEAVAHSIATGLSQQLDFPRLVNRVYADGVKIFIEAGAGGVCSRWVGKILEGQEHITVSLNRRGMDDHTSIVKALAKLLSHRVDMDLSSLYGLSQESSDRAERTAVRAASPTGEGDRSKLTLRTITLGGNSITDTILSEENRKFFQNSTNNPQLQSTKFEYQREVEIINSLNTPVVIATNNKSVDDISLPTNQPEEIAEKNIIEHGLVSTEQLQSSEITTSQQPTQPSLPPQNITRKFGKTISMSDLNKTQYQKLNANNAHLTKAHTAFLKSRQNFSKQMSEIIQLQLACAQNLLNEDS</sequence>
<comment type="similarity">
    <text evidence="1">Belongs to the thiolase-like superfamily. Beta-ketoacyl-ACP synthases family.</text>
</comment>
<evidence type="ECO:0000313" key="5">
    <source>
        <dbReference type="EMBL" id="MBW4563935.1"/>
    </source>
</evidence>
<dbReference type="Gene3D" id="3.30.70.3290">
    <property type="match status" value="1"/>
</dbReference>
<dbReference type="InterPro" id="IPR052568">
    <property type="entry name" value="PKS-FAS_Synthase"/>
</dbReference>
<reference evidence="5" key="2">
    <citation type="journal article" date="2022" name="Microbiol. Resour. Announc.">
        <title>Metagenome Sequencing to Explore Phylogenomics of Terrestrial Cyanobacteria.</title>
        <authorList>
            <person name="Ward R.D."/>
            <person name="Stajich J.E."/>
            <person name="Johansen J.R."/>
            <person name="Huntemann M."/>
            <person name="Clum A."/>
            <person name="Foster B."/>
            <person name="Foster B."/>
            <person name="Roux S."/>
            <person name="Palaniappan K."/>
            <person name="Varghese N."/>
            <person name="Mukherjee S."/>
            <person name="Reddy T.B.K."/>
            <person name="Daum C."/>
            <person name="Copeland A."/>
            <person name="Chen I.A."/>
            <person name="Ivanova N.N."/>
            <person name="Kyrpides N.C."/>
            <person name="Shapiro N."/>
            <person name="Eloe-Fadrosh E.A."/>
            <person name="Pietrasiak N."/>
        </authorList>
    </citation>
    <scope>NUCLEOTIDE SEQUENCE</scope>
    <source>
        <strain evidence="5">JT2-VF2</strain>
    </source>
</reference>
<feature type="domain" description="Ketosynthase family 3 (KS3)" evidence="4">
    <location>
        <begin position="9"/>
        <end position="461"/>
    </location>
</feature>
<dbReference type="InterPro" id="IPR016035">
    <property type="entry name" value="Acyl_Trfase/lysoPLipase"/>
</dbReference>
<dbReference type="AlphaFoldDB" id="A0A951Q1E0"/>
<dbReference type="EMBL" id="JAHHHN010000017">
    <property type="protein sequence ID" value="MBW4563935.1"/>
    <property type="molecule type" value="Genomic_DNA"/>
</dbReference>
<dbReference type="InterPro" id="IPR016039">
    <property type="entry name" value="Thiolase-like"/>
</dbReference>
<name>A0A951Q1E0_9NOST</name>
<dbReference type="InterPro" id="IPR001227">
    <property type="entry name" value="Ac_transferase_dom_sf"/>
</dbReference>
<evidence type="ECO:0000256" key="2">
    <source>
        <dbReference type="SAM" id="Coils"/>
    </source>
</evidence>